<evidence type="ECO:0000256" key="5">
    <source>
        <dbReference type="ARBA" id="ARBA00022989"/>
    </source>
</evidence>
<evidence type="ECO:0000313" key="8">
    <source>
        <dbReference type="Proteomes" id="UP000315400"/>
    </source>
</evidence>
<dbReference type="SUPFAM" id="SSF52540">
    <property type="entry name" value="P-loop containing nucleoside triphosphate hydrolases"/>
    <property type="match status" value="1"/>
</dbReference>
<dbReference type="Gene3D" id="3.40.50.300">
    <property type="entry name" value="P-loop containing nucleotide triphosphate hydrolases"/>
    <property type="match status" value="1"/>
</dbReference>
<dbReference type="InterPro" id="IPR027417">
    <property type="entry name" value="P-loop_NTPase"/>
</dbReference>
<evidence type="ECO:0000256" key="1">
    <source>
        <dbReference type="ARBA" id="ARBA00004651"/>
    </source>
</evidence>
<evidence type="ECO:0000313" key="7">
    <source>
        <dbReference type="EMBL" id="TQE99604.1"/>
    </source>
</evidence>
<dbReference type="PANTHER" id="PTHR37937:SF1">
    <property type="entry name" value="CONJUGATIVE TRANSFER: DNA TRANSPORT"/>
    <property type="match status" value="1"/>
</dbReference>
<dbReference type="PANTHER" id="PTHR37937">
    <property type="entry name" value="CONJUGATIVE TRANSFER: DNA TRANSPORT"/>
    <property type="match status" value="1"/>
</dbReference>
<dbReference type="Proteomes" id="UP000315400">
    <property type="component" value="Unassembled WGS sequence"/>
</dbReference>
<proteinExistence type="inferred from homology"/>
<name>A0A540VS75_9GAMM</name>
<evidence type="ECO:0000256" key="2">
    <source>
        <dbReference type="ARBA" id="ARBA00008806"/>
    </source>
</evidence>
<accession>A0A540VS75</accession>
<keyword evidence="4" id="KW-0812">Transmembrane</keyword>
<evidence type="ECO:0000256" key="3">
    <source>
        <dbReference type="ARBA" id="ARBA00022475"/>
    </source>
</evidence>
<dbReference type="GO" id="GO:0005886">
    <property type="term" value="C:plasma membrane"/>
    <property type="evidence" value="ECO:0007669"/>
    <property type="project" value="UniProtKB-SubCell"/>
</dbReference>
<dbReference type="Pfam" id="PF02534">
    <property type="entry name" value="T4SS-DNA_transf"/>
    <property type="match status" value="1"/>
</dbReference>
<gene>
    <name evidence="7" type="ORF">FKY71_07755</name>
</gene>
<comment type="similarity">
    <text evidence="2">Belongs to the VirD4/TraG family.</text>
</comment>
<evidence type="ECO:0000256" key="4">
    <source>
        <dbReference type="ARBA" id="ARBA00022692"/>
    </source>
</evidence>
<keyword evidence="6" id="KW-0472">Membrane</keyword>
<sequence>MGSQLHPILSDAPRGVTARFRYQQSIPSARWLDPHEIKQSTLFSYDPYNPGGKILVGAIDDTLIGIEDDRHILTVAGSRAGKSVSMIGNLLLYRGSVLATDPKAELANITARRRANLGQKVYVLDPFGYTDPAIADLRASYNPLSVLTPDSPTIIEDAGLIAEAIVIQPADQKEPHWDESAKNLIEGIILHVATDGAYEGARDIVTVRELIKTAMMVEEPEDEDTTPLCVRERAMLEQAVTLQDSPRTFDLGAAIEGAARGFYELEAREQANVLSNVRRHTKFLDYSAMRRTLRGHDFDLADLKRAPKGVSVYLCFPATRVAMSNRWLRIFINQLLDAMEREKTQPAAPVLACLDEFPVLGYMRQLEAAAGQISAFGVKLWVVIQDWGQGKTLYQDRWETFVGNAGVLQFFGNNDLATTEYISRRLGKTPVEVTRRGDVGADQSQRGQTGQQQVSELHDLLAADEVARLFARSDPKKRQLVIWAGYHPMVLQRVEYFDQDGPLGKMLRE</sequence>
<dbReference type="CDD" id="cd01127">
    <property type="entry name" value="TrwB_TraG_TraD_VirD4"/>
    <property type="match status" value="1"/>
</dbReference>
<reference evidence="7 8" key="1">
    <citation type="submission" date="2019-06" db="EMBL/GenBank/DDBJ databases">
        <title>Metagenome assembled Genome of Spiribacter salinus SL48-SHIP from the microbial mat of Salt Lake 48 (Novosibirsk region, Russia).</title>
        <authorList>
            <person name="Shipova A."/>
            <person name="Rozanov A.S."/>
            <person name="Bryanskaya A.V."/>
            <person name="Peltek S.E."/>
        </authorList>
    </citation>
    <scope>NUCLEOTIDE SEQUENCE [LARGE SCALE GENOMIC DNA]</scope>
    <source>
        <strain evidence="7">SL48-SHIP-2</strain>
    </source>
</reference>
<keyword evidence="5" id="KW-1133">Transmembrane helix</keyword>
<comment type="subcellular location">
    <subcellularLocation>
        <location evidence="1">Cell membrane</location>
        <topology evidence="1">Multi-pass membrane protein</topology>
    </subcellularLocation>
</comment>
<dbReference type="EMBL" id="VIFK01000050">
    <property type="protein sequence ID" value="TQE99604.1"/>
    <property type="molecule type" value="Genomic_DNA"/>
</dbReference>
<dbReference type="AlphaFoldDB" id="A0A540VS75"/>
<keyword evidence="3" id="KW-1003">Cell membrane</keyword>
<comment type="caution">
    <text evidence="7">The sequence shown here is derived from an EMBL/GenBank/DDBJ whole genome shotgun (WGS) entry which is preliminary data.</text>
</comment>
<evidence type="ECO:0000256" key="6">
    <source>
        <dbReference type="ARBA" id="ARBA00023136"/>
    </source>
</evidence>
<organism evidence="7 8">
    <name type="scientific">Spiribacter salinus</name>
    <dbReference type="NCBI Taxonomy" id="1335746"/>
    <lineage>
        <taxon>Bacteria</taxon>
        <taxon>Pseudomonadati</taxon>
        <taxon>Pseudomonadota</taxon>
        <taxon>Gammaproteobacteria</taxon>
        <taxon>Chromatiales</taxon>
        <taxon>Ectothiorhodospiraceae</taxon>
        <taxon>Spiribacter</taxon>
    </lineage>
</organism>
<dbReference type="InterPro" id="IPR003688">
    <property type="entry name" value="TraG/VirD4"/>
</dbReference>
<dbReference type="InterPro" id="IPR051539">
    <property type="entry name" value="T4SS-coupling_protein"/>
</dbReference>
<protein>
    <submittedName>
        <fullName evidence="7">Type IV secretory system conjugative DNA transfer family protein</fullName>
    </submittedName>
</protein>